<evidence type="ECO:0000313" key="2">
    <source>
        <dbReference type="Proteomes" id="UP000324222"/>
    </source>
</evidence>
<dbReference type="Proteomes" id="UP000324222">
    <property type="component" value="Unassembled WGS sequence"/>
</dbReference>
<proteinExistence type="predicted"/>
<sequence>MSLEKKWVPPRLLCLSSVNLHRQNPLFSLSSRDGRTDAVTPYRLSPRTSGNRSGNGCLRNSVVYQSVKRNI</sequence>
<name>A0A5B7EPJ6_PORTR</name>
<gene>
    <name evidence="1" type="ORF">E2C01_029909</name>
</gene>
<reference evidence="1 2" key="1">
    <citation type="submission" date="2019-05" db="EMBL/GenBank/DDBJ databases">
        <title>Another draft genome of Portunus trituberculatus and its Hox gene families provides insights of decapod evolution.</title>
        <authorList>
            <person name="Jeong J.-H."/>
            <person name="Song I."/>
            <person name="Kim S."/>
            <person name="Choi T."/>
            <person name="Kim D."/>
            <person name="Ryu S."/>
            <person name="Kim W."/>
        </authorList>
    </citation>
    <scope>NUCLEOTIDE SEQUENCE [LARGE SCALE GENOMIC DNA]</scope>
    <source>
        <tissue evidence="1">Muscle</tissue>
    </source>
</reference>
<accession>A0A5B7EPJ6</accession>
<organism evidence="1 2">
    <name type="scientific">Portunus trituberculatus</name>
    <name type="common">Swimming crab</name>
    <name type="synonym">Neptunus trituberculatus</name>
    <dbReference type="NCBI Taxonomy" id="210409"/>
    <lineage>
        <taxon>Eukaryota</taxon>
        <taxon>Metazoa</taxon>
        <taxon>Ecdysozoa</taxon>
        <taxon>Arthropoda</taxon>
        <taxon>Crustacea</taxon>
        <taxon>Multicrustacea</taxon>
        <taxon>Malacostraca</taxon>
        <taxon>Eumalacostraca</taxon>
        <taxon>Eucarida</taxon>
        <taxon>Decapoda</taxon>
        <taxon>Pleocyemata</taxon>
        <taxon>Brachyura</taxon>
        <taxon>Eubrachyura</taxon>
        <taxon>Portunoidea</taxon>
        <taxon>Portunidae</taxon>
        <taxon>Portuninae</taxon>
        <taxon>Portunus</taxon>
    </lineage>
</organism>
<keyword evidence="2" id="KW-1185">Reference proteome</keyword>
<evidence type="ECO:0000313" key="1">
    <source>
        <dbReference type="EMBL" id="MPC36451.1"/>
    </source>
</evidence>
<dbReference type="EMBL" id="VSRR010003522">
    <property type="protein sequence ID" value="MPC36451.1"/>
    <property type="molecule type" value="Genomic_DNA"/>
</dbReference>
<dbReference type="AlphaFoldDB" id="A0A5B7EPJ6"/>
<comment type="caution">
    <text evidence="1">The sequence shown here is derived from an EMBL/GenBank/DDBJ whole genome shotgun (WGS) entry which is preliminary data.</text>
</comment>
<protein>
    <submittedName>
        <fullName evidence="1">Uncharacterized protein</fullName>
    </submittedName>
</protein>